<name>G1LZJ4_AILME</name>
<evidence type="ECO:0000313" key="2">
    <source>
        <dbReference type="Proteomes" id="UP000008912"/>
    </source>
</evidence>
<evidence type="ECO:0000313" key="1">
    <source>
        <dbReference type="Ensembl" id="ENSAMEP00000012502.2"/>
    </source>
</evidence>
<dbReference type="AlphaFoldDB" id="G1LZJ4"/>
<dbReference type="Pfam" id="PF15877">
    <property type="entry name" value="TMEM232"/>
    <property type="match status" value="1"/>
</dbReference>
<dbReference type="Proteomes" id="UP000008912">
    <property type="component" value="Unassembled WGS sequence"/>
</dbReference>
<dbReference type="Ensembl" id="ENSAMET00000013036.2">
    <property type="protein sequence ID" value="ENSAMEP00000012502.2"/>
    <property type="gene ID" value="ENSAMEG00000011889.2"/>
</dbReference>
<protein>
    <submittedName>
        <fullName evidence="1">Transmembrane protein 232</fullName>
    </submittedName>
</protein>
<dbReference type="InParanoid" id="G1LZJ4"/>
<keyword evidence="2" id="KW-1185">Reference proteome</keyword>
<reference evidence="1" key="3">
    <citation type="submission" date="2025-09" db="UniProtKB">
        <authorList>
            <consortium name="Ensembl"/>
        </authorList>
    </citation>
    <scope>IDENTIFICATION</scope>
</reference>
<dbReference type="GeneTree" id="ENSGT00390000014003"/>
<dbReference type="PANTHER" id="PTHR28651">
    <property type="entry name" value="TRANSMEMBRANE PROTEIN 232"/>
    <property type="match status" value="1"/>
</dbReference>
<dbReference type="InterPro" id="IPR031747">
    <property type="entry name" value="TMEM232"/>
</dbReference>
<reference evidence="1" key="2">
    <citation type="submission" date="2025-08" db="UniProtKB">
        <authorList>
            <consortium name="Ensembl"/>
        </authorList>
    </citation>
    <scope>IDENTIFICATION</scope>
</reference>
<reference evidence="1 2" key="1">
    <citation type="journal article" date="2010" name="Nature">
        <title>The sequence and de novo assembly of the giant panda genome.</title>
        <authorList>
            <person name="Li R."/>
            <person name="Fan W."/>
            <person name="Tian G."/>
            <person name="Zhu H."/>
            <person name="He L."/>
            <person name="Cai J."/>
            <person name="Huang Q."/>
            <person name="Cai Q."/>
            <person name="Li B."/>
            <person name="Bai Y."/>
            <person name="Zhang Z."/>
            <person name="Zhang Y."/>
            <person name="Wang W."/>
            <person name="Li J."/>
            <person name="Wei F."/>
            <person name="Li H."/>
            <person name="Jian M."/>
            <person name="Li J."/>
            <person name="Zhang Z."/>
            <person name="Nielsen R."/>
            <person name="Li D."/>
            <person name="Gu W."/>
            <person name="Yang Z."/>
            <person name="Xuan Z."/>
            <person name="Ryder O.A."/>
            <person name="Leung F.C."/>
            <person name="Zhou Y."/>
            <person name="Cao J."/>
            <person name="Sun X."/>
            <person name="Fu Y."/>
            <person name="Fang X."/>
            <person name="Guo X."/>
            <person name="Wang B."/>
            <person name="Hou R."/>
            <person name="Shen F."/>
            <person name="Mu B."/>
            <person name="Ni P."/>
            <person name="Lin R."/>
            <person name="Qian W."/>
            <person name="Wang G."/>
            <person name="Yu C."/>
            <person name="Nie W."/>
            <person name="Wang J."/>
            <person name="Wu Z."/>
            <person name="Liang H."/>
            <person name="Min J."/>
            <person name="Wu Q."/>
            <person name="Cheng S."/>
            <person name="Ruan J."/>
            <person name="Wang M."/>
            <person name="Shi Z."/>
            <person name="Wen M."/>
            <person name="Liu B."/>
            <person name="Ren X."/>
            <person name="Zheng H."/>
            <person name="Dong D."/>
            <person name="Cook K."/>
            <person name="Shan G."/>
            <person name="Zhang H."/>
            <person name="Kosiol C."/>
            <person name="Xie X."/>
            <person name="Lu Z."/>
            <person name="Zheng H."/>
            <person name="Li Y."/>
            <person name="Steiner C.C."/>
            <person name="Lam T.T."/>
            <person name="Lin S."/>
            <person name="Zhang Q."/>
            <person name="Li G."/>
            <person name="Tian J."/>
            <person name="Gong T."/>
            <person name="Liu H."/>
            <person name="Zhang D."/>
            <person name="Fang L."/>
            <person name="Ye C."/>
            <person name="Zhang J."/>
            <person name="Hu W."/>
            <person name="Xu A."/>
            <person name="Ren Y."/>
            <person name="Zhang G."/>
            <person name="Bruford M.W."/>
            <person name="Li Q."/>
            <person name="Ma L."/>
            <person name="Guo Y."/>
            <person name="An N."/>
            <person name="Hu Y."/>
            <person name="Zheng Y."/>
            <person name="Shi Y."/>
            <person name="Li Z."/>
            <person name="Liu Q."/>
            <person name="Chen Y."/>
            <person name="Zhao J."/>
            <person name="Qu N."/>
            <person name="Zhao S."/>
            <person name="Tian F."/>
            <person name="Wang X."/>
            <person name="Wang H."/>
            <person name="Xu L."/>
            <person name="Liu X."/>
            <person name="Vinar T."/>
            <person name="Wang Y."/>
            <person name="Lam T.W."/>
            <person name="Yiu S.M."/>
            <person name="Liu S."/>
            <person name="Zhang H."/>
            <person name="Li D."/>
            <person name="Huang Y."/>
            <person name="Wang X."/>
            <person name="Yang G."/>
            <person name="Jiang Z."/>
            <person name="Wang J."/>
            <person name="Qin N."/>
            <person name="Li L."/>
            <person name="Li J."/>
            <person name="Bolund L."/>
            <person name="Kristiansen K."/>
            <person name="Wong G.K."/>
            <person name="Olson M."/>
            <person name="Zhang X."/>
            <person name="Li S."/>
            <person name="Yang H."/>
            <person name="Wang J."/>
            <person name="Wang J."/>
        </authorList>
    </citation>
    <scope>NUCLEOTIDE SEQUENCE [LARGE SCALE GENOMIC DNA]</scope>
</reference>
<gene>
    <name evidence="1" type="primary">TMEM232</name>
</gene>
<sequence>VNMPVSESPMINKLGVISSSYHEKLLRFKIQNLRKRRKNKSNPSFSITKEFILRFNQTKNPKEKEDLLEQARKNILRCKRKLGLKTLGSGKHVHLPTAWTEVIYLAQCKGEIQDEALSMLYASLDHASFDYGHLPTLFFVAESVLYRLCCDAFQKTYLYSVETKLIKIGSLVFLRLFIYFLHGHLESFKQHLRRLQPYLYALCFSGDSYYKYPNIFSNVIMKTMEIIYKKELLSGSIFSPVENKKSYKNIDPDMGGYEINHLLWHCVAAWSCVQKNSPQLNKVLEHLIFHKAQLQKKCWLDSILALLVLGEAAKLNMACLKALMELMRDFLLSIMSVQNQEECCKVDDFSWAWNVVYRYTTILAEICLYATTSNLRKTAFIGFCVCKSSQKDILLVDKSEESPELKETSILGLLEYFSSKMSDNCDQVIWIGYYGLVYNLVKMSWELRGDDEQDGFRNKILQILQKTKDHEKDGRIHNGIHIAQAELNDPTDPFTNHSTEASSNVGDETFSKYIGWRIANALSKLFFPSTGAHVLPLKEPLKKRYPVKYLNRKDSMKKRVLHVTVREHPSVSELPLSSYPDFFTKADEELARIIDHHWQEELKIRQKEDAICEAQERKDRELEEKNHFREIMKRREEKLQKQTKPYELPPRTEVISLEIKEPPKLKSICQKLHERDKDS</sequence>
<dbReference type="PANTHER" id="PTHR28651:SF1">
    <property type="entry name" value="TRANSMEMBRANE PROTEIN 232"/>
    <property type="match status" value="1"/>
</dbReference>
<organism evidence="1 2">
    <name type="scientific">Ailuropoda melanoleuca</name>
    <name type="common">Giant panda</name>
    <dbReference type="NCBI Taxonomy" id="9646"/>
    <lineage>
        <taxon>Eukaryota</taxon>
        <taxon>Metazoa</taxon>
        <taxon>Chordata</taxon>
        <taxon>Craniata</taxon>
        <taxon>Vertebrata</taxon>
        <taxon>Euteleostomi</taxon>
        <taxon>Mammalia</taxon>
        <taxon>Eutheria</taxon>
        <taxon>Laurasiatheria</taxon>
        <taxon>Carnivora</taxon>
        <taxon>Caniformia</taxon>
        <taxon>Ursidae</taxon>
        <taxon>Ailuropoda</taxon>
    </lineage>
</organism>
<accession>G1LZJ4</accession>
<proteinExistence type="predicted"/>